<evidence type="ECO:0000313" key="2">
    <source>
        <dbReference type="Proteomes" id="UP000435112"/>
    </source>
</evidence>
<gene>
    <name evidence="1" type="ORF">PR002_g12587</name>
</gene>
<dbReference type="EMBL" id="QXFU01000798">
    <property type="protein sequence ID" value="KAE9020220.1"/>
    <property type="molecule type" value="Genomic_DNA"/>
</dbReference>
<dbReference type="Proteomes" id="UP000435112">
    <property type="component" value="Unassembled WGS sequence"/>
</dbReference>
<name>A0A6A3LPG2_9STRA</name>
<reference evidence="1 2" key="1">
    <citation type="submission" date="2018-09" db="EMBL/GenBank/DDBJ databases">
        <title>Genomic investigation of the strawberry pathogen Phytophthora fragariae indicates pathogenicity is determined by transcriptional variation in three key races.</title>
        <authorList>
            <person name="Adams T.M."/>
            <person name="Armitage A.D."/>
            <person name="Sobczyk M.K."/>
            <person name="Bates H.J."/>
            <person name="Dunwell J.M."/>
            <person name="Nellist C.F."/>
            <person name="Harrison R.J."/>
        </authorList>
    </citation>
    <scope>NUCLEOTIDE SEQUENCE [LARGE SCALE GENOMIC DNA]</scope>
    <source>
        <strain evidence="1 2">SCRP324</strain>
    </source>
</reference>
<proteinExistence type="predicted"/>
<sequence length="34" mass="3358">MFGAVPAYAVLDAAAPNATIEDAINLVANRAVAG</sequence>
<evidence type="ECO:0000313" key="1">
    <source>
        <dbReference type="EMBL" id="KAE9020220.1"/>
    </source>
</evidence>
<dbReference type="AlphaFoldDB" id="A0A6A3LPG2"/>
<protein>
    <submittedName>
        <fullName evidence="1">Uncharacterized protein</fullName>
    </submittedName>
</protein>
<comment type="caution">
    <text evidence="1">The sequence shown here is derived from an EMBL/GenBank/DDBJ whole genome shotgun (WGS) entry which is preliminary data.</text>
</comment>
<accession>A0A6A3LPG2</accession>
<organism evidence="1 2">
    <name type="scientific">Phytophthora rubi</name>
    <dbReference type="NCBI Taxonomy" id="129364"/>
    <lineage>
        <taxon>Eukaryota</taxon>
        <taxon>Sar</taxon>
        <taxon>Stramenopiles</taxon>
        <taxon>Oomycota</taxon>
        <taxon>Peronosporomycetes</taxon>
        <taxon>Peronosporales</taxon>
        <taxon>Peronosporaceae</taxon>
        <taxon>Phytophthora</taxon>
    </lineage>
</organism>